<organism evidence="15 16">
    <name type="scientific">Microthlaspi erraticum</name>
    <dbReference type="NCBI Taxonomy" id="1685480"/>
    <lineage>
        <taxon>Eukaryota</taxon>
        <taxon>Viridiplantae</taxon>
        <taxon>Streptophyta</taxon>
        <taxon>Embryophyta</taxon>
        <taxon>Tracheophyta</taxon>
        <taxon>Spermatophyta</taxon>
        <taxon>Magnoliopsida</taxon>
        <taxon>eudicotyledons</taxon>
        <taxon>Gunneridae</taxon>
        <taxon>Pentapetalae</taxon>
        <taxon>rosids</taxon>
        <taxon>malvids</taxon>
        <taxon>Brassicales</taxon>
        <taxon>Brassicaceae</taxon>
        <taxon>Coluteocarpeae</taxon>
        <taxon>Microthlaspi</taxon>
    </lineage>
</organism>
<evidence type="ECO:0000256" key="2">
    <source>
        <dbReference type="ARBA" id="ARBA00004167"/>
    </source>
</evidence>
<evidence type="ECO:0000256" key="6">
    <source>
        <dbReference type="ARBA" id="ARBA00022723"/>
    </source>
</evidence>
<evidence type="ECO:0000256" key="7">
    <source>
        <dbReference type="ARBA" id="ARBA00022989"/>
    </source>
</evidence>
<comment type="similarity">
    <text evidence="3 13">Belongs to the cytochrome P450 family.</text>
</comment>
<keyword evidence="7 14" id="KW-1133">Transmembrane helix</keyword>
<dbReference type="GO" id="GO:0020037">
    <property type="term" value="F:heme binding"/>
    <property type="evidence" value="ECO:0007669"/>
    <property type="project" value="InterPro"/>
</dbReference>
<evidence type="ECO:0000256" key="9">
    <source>
        <dbReference type="ARBA" id="ARBA00023004"/>
    </source>
</evidence>
<name>A0A6D2JG95_9BRAS</name>
<feature type="transmembrane region" description="Helical" evidence="14">
    <location>
        <begin position="12"/>
        <end position="31"/>
    </location>
</feature>
<keyword evidence="16" id="KW-1185">Reference proteome</keyword>
<dbReference type="InterPro" id="IPR002401">
    <property type="entry name" value="Cyt_P450_E_grp-I"/>
</dbReference>
<keyword evidence="5 14" id="KW-0812">Transmembrane</keyword>
<evidence type="ECO:0000256" key="3">
    <source>
        <dbReference type="ARBA" id="ARBA00010617"/>
    </source>
</evidence>
<dbReference type="EMBL" id="CACVBM020001186">
    <property type="protein sequence ID" value="CAA7038106.1"/>
    <property type="molecule type" value="Genomic_DNA"/>
</dbReference>
<dbReference type="InterPro" id="IPR036396">
    <property type="entry name" value="Cyt_P450_sf"/>
</dbReference>
<evidence type="ECO:0000256" key="14">
    <source>
        <dbReference type="SAM" id="Phobius"/>
    </source>
</evidence>
<dbReference type="Pfam" id="PF00067">
    <property type="entry name" value="p450"/>
    <property type="match status" value="1"/>
</dbReference>
<keyword evidence="6 12" id="KW-0479">Metal-binding</keyword>
<dbReference type="GO" id="GO:0016020">
    <property type="term" value="C:membrane"/>
    <property type="evidence" value="ECO:0007669"/>
    <property type="project" value="UniProtKB-SubCell"/>
</dbReference>
<dbReference type="PRINTS" id="PR00385">
    <property type="entry name" value="P450"/>
</dbReference>
<keyword evidence="11 14" id="KW-0472">Membrane</keyword>
<sequence>MAPMITADFQYRLVATIILCFFGFLCLYLLFKKKKDGLVLPPSPPSLPIIGHLHYFILSLLHHKSFQPHKLFHKLSSNYGPLLHLRVVNMPIVVVSSASLAYEIFRAQDVNISSRNVPTTEGSLFYDTYGFVMAPYGEYFKFMKKLIVANMFGPHAQEQSRSIRAHELEMFYERLLDKARKKESVEISKEAMKLMGNIICKMSMGRSFTQEYGEAGSIQGLVTKSAGLDIPLILGVWLFGQLEKLGISLFKKDITGLSKKYDELLERILVEHKEKPNTDGCTDIMDVLLAVSEDENAEYKITRNHIKSLFVELLFGGLDTTVNSIQWTMAEIINNPIIIERLKEEIDSVVGKSRLVQEKDLPNLPYLQAVIKEALRLHPPAPYIPREFQQGCKIGGFSVQGKTRLVVNLYSVMRDPNVWEDPLEFKPERFLTWQQEERKEQALKYIPFGGGRRGCPASNLANMIVGTTIGMMVQCFDWDIKGEKVNMDEWYKGFNQTMAHPLTLTPTTRISTLDLET</sequence>
<dbReference type="PRINTS" id="PR00463">
    <property type="entry name" value="EP450I"/>
</dbReference>
<evidence type="ECO:0000313" key="16">
    <source>
        <dbReference type="Proteomes" id="UP000467841"/>
    </source>
</evidence>
<comment type="cofactor">
    <cofactor evidence="1 12">
        <name>heme</name>
        <dbReference type="ChEBI" id="CHEBI:30413"/>
    </cofactor>
</comment>
<dbReference type="OrthoDB" id="1470350at2759"/>
<dbReference type="PANTHER" id="PTHR24298">
    <property type="entry name" value="FLAVONOID 3'-MONOOXYGENASE-RELATED"/>
    <property type="match status" value="1"/>
</dbReference>
<evidence type="ECO:0000256" key="11">
    <source>
        <dbReference type="ARBA" id="ARBA00023136"/>
    </source>
</evidence>
<dbReference type="Gene3D" id="1.10.630.10">
    <property type="entry name" value="Cytochrome P450"/>
    <property type="match status" value="1"/>
</dbReference>
<dbReference type="PROSITE" id="PS00086">
    <property type="entry name" value="CYTOCHROME_P450"/>
    <property type="match status" value="1"/>
</dbReference>
<feature type="binding site" description="axial binding residue" evidence="12">
    <location>
        <position position="455"/>
    </location>
    <ligand>
        <name>heme</name>
        <dbReference type="ChEBI" id="CHEBI:30413"/>
    </ligand>
    <ligandPart>
        <name>Fe</name>
        <dbReference type="ChEBI" id="CHEBI:18248"/>
    </ligandPart>
</feature>
<keyword evidence="10 13" id="KW-0503">Monooxygenase</keyword>
<keyword evidence="4 12" id="KW-0349">Heme</keyword>
<dbReference type="CDD" id="cd20655">
    <property type="entry name" value="CYP93"/>
    <property type="match status" value="1"/>
</dbReference>
<dbReference type="AlphaFoldDB" id="A0A6D2JG95"/>
<dbReference type="GO" id="GO:0005506">
    <property type="term" value="F:iron ion binding"/>
    <property type="evidence" value="ECO:0007669"/>
    <property type="project" value="InterPro"/>
</dbReference>
<dbReference type="InterPro" id="IPR051103">
    <property type="entry name" value="Plant_metabolite_P450s"/>
</dbReference>
<comment type="subcellular location">
    <subcellularLocation>
        <location evidence="2">Membrane</location>
        <topology evidence="2">Single-pass membrane protein</topology>
    </subcellularLocation>
</comment>
<keyword evidence="9 12" id="KW-0408">Iron</keyword>
<dbReference type="GO" id="GO:0016709">
    <property type="term" value="F:oxidoreductase activity, acting on paired donors, with incorporation or reduction of molecular oxygen, NAD(P)H as one donor, and incorporation of one atom of oxygen"/>
    <property type="evidence" value="ECO:0007669"/>
    <property type="project" value="TreeGrafter"/>
</dbReference>
<evidence type="ECO:0000256" key="4">
    <source>
        <dbReference type="ARBA" id="ARBA00022617"/>
    </source>
</evidence>
<protein>
    <recommendedName>
        <fullName evidence="17">Cytochrome P450</fullName>
    </recommendedName>
</protein>
<evidence type="ECO:0000256" key="1">
    <source>
        <dbReference type="ARBA" id="ARBA00001971"/>
    </source>
</evidence>
<dbReference type="InterPro" id="IPR017972">
    <property type="entry name" value="Cyt_P450_CS"/>
</dbReference>
<dbReference type="Proteomes" id="UP000467841">
    <property type="component" value="Unassembled WGS sequence"/>
</dbReference>
<keyword evidence="8 13" id="KW-0560">Oxidoreductase</keyword>
<gene>
    <name evidence="15" type="ORF">MERR_LOCUS25341</name>
</gene>
<comment type="caution">
    <text evidence="15">The sequence shown here is derived from an EMBL/GenBank/DDBJ whole genome shotgun (WGS) entry which is preliminary data.</text>
</comment>
<evidence type="ECO:0008006" key="17">
    <source>
        <dbReference type="Google" id="ProtNLM"/>
    </source>
</evidence>
<evidence type="ECO:0000256" key="12">
    <source>
        <dbReference type="PIRSR" id="PIRSR602401-1"/>
    </source>
</evidence>
<dbReference type="InterPro" id="IPR001128">
    <property type="entry name" value="Cyt_P450"/>
</dbReference>
<accession>A0A6D2JG95</accession>
<evidence type="ECO:0000256" key="10">
    <source>
        <dbReference type="ARBA" id="ARBA00023033"/>
    </source>
</evidence>
<reference evidence="15" key="1">
    <citation type="submission" date="2020-01" db="EMBL/GenBank/DDBJ databases">
        <authorList>
            <person name="Mishra B."/>
        </authorList>
    </citation>
    <scope>NUCLEOTIDE SEQUENCE [LARGE SCALE GENOMIC DNA]</scope>
</reference>
<dbReference type="PANTHER" id="PTHR24298:SF453">
    <property type="entry name" value="CYTOCHROME P450 705A22"/>
    <property type="match status" value="1"/>
</dbReference>
<evidence type="ECO:0000256" key="8">
    <source>
        <dbReference type="ARBA" id="ARBA00023002"/>
    </source>
</evidence>
<dbReference type="FunFam" id="1.10.630.10:FF:000019">
    <property type="entry name" value="Cytochrome P450 family protein"/>
    <property type="match status" value="1"/>
</dbReference>
<evidence type="ECO:0000313" key="15">
    <source>
        <dbReference type="EMBL" id="CAA7038106.1"/>
    </source>
</evidence>
<proteinExistence type="inferred from homology"/>
<evidence type="ECO:0000256" key="13">
    <source>
        <dbReference type="RuleBase" id="RU000461"/>
    </source>
</evidence>
<dbReference type="SUPFAM" id="SSF48264">
    <property type="entry name" value="Cytochrome P450"/>
    <property type="match status" value="1"/>
</dbReference>
<evidence type="ECO:0000256" key="5">
    <source>
        <dbReference type="ARBA" id="ARBA00022692"/>
    </source>
</evidence>